<evidence type="ECO:0000313" key="3">
    <source>
        <dbReference type="Proteomes" id="UP001321861"/>
    </source>
</evidence>
<evidence type="ECO:0000313" key="2">
    <source>
        <dbReference type="EMBL" id="BDR58874.1"/>
    </source>
</evidence>
<gene>
    <name evidence="2" type="ORF">XA3_13150</name>
</gene>
<sequence length="345" mass="39706">MKKKGGLFVIFQLATRILLCSFLLIFAVTVTAHFHRPLRTYEKTSVNPMRNQTVVIFGDSVSYGETRRNTISEYSYLPSSMNYLGAKKVINRSIPGSGIMVNHGFGYSWQNILYAIQKYEKDVKKADIVIIAAGRNDTVIPNMHDYQLKTNLTNDLEEIKKINKNARIYGILPWDGLAAEPDKKKSDYHSKITETGYTLNRVADILAEVYQQNDVYYFDPRKSTEEFNHVREEDFGDGLTHPSDLMFKKMSGAMINWFTAGNTIKMRRDIKIKSGAYMYQSAYDALVKDHDQATLINEEKKMFCSNNLEYNGKYIVTVYQSESDFKKAKNPSYVYLSQTDAMRFK</sequence>
<reference evidence="2 3" key="1">
    <citation type="journal article" date="2023" name="Microbiol. Spectr.">
        <title>Symbiosis of Carpenter Bees with Uncharacterized Lactic Acid Bacteria Showing NAD Auxotrophy.</title>
        <authorList>
            <person name="Kawasaki S."/>
            <person name="Ozawa K."/>
            <person name="Mori T."/>
            <person name="Yamamoto A."/>
            <person name="Ito M."/>
            <person name="Ohkuma M."/>
            <person name="Sakamoto M."/>
            <person name="Matsutani M."/>
        </authorList>
    </citation>
    <scope>NUCLEOTIDE SEQUENCE [LARGE SCALE GENOMIC DNA]</scope>
    <source>
        <strain evidence="2 3">XA3</strain>
    </source>
</reference>
<accession>A0AAU9CXX6</accession>
<dbReference type="InterPro" id="IPR036514">
    <property type="entry name" value="SGNH_hydro_sf"/>
</dbReference>
<dbReference type="Pfam" id="PF13472">
    <property type="entry name" value="Lipase_GDSL_2"/>
    <property type="match status" value="1"/>
</dbReference>
<evidence type="ECO:0000259" key="1">
    <source>
        <dbReference type="Pfam" id="PF13472"/>
    </source>
</evidence>
<name>A0AAU9CXX6_9LACO</name>
<proteinExistence type="predicted"/>
<keyword evidence="3" id="KW-1185">Reference proteome</keyword>
<dbReference type="InterPro" id="IPR013830">
    <property type="entry name" value="SGNH_hydro"/>
</dbReference>
<organism evidence="2 3">
    <name type="scientific">Xylocopilactobacillus apicola</name>
    <dbReference type="NCBI Taxonomy" id="2932184"/>
    <lineage>
        <taxon>Bacteria</taxon>
        <taxon>Bacillati</taxon>
        <taxon>Bacillota</taxon>
        <taxon>Bacilli</taxon>
        <taxon>Lactobacillales</taxon>
        <taxon>Lactobacillaceae</taxon>
        <taxon>Xylocopilactobacillus</taxon>
    </lineage>
</organism>
<dbReference type="RefSeq" id="WP_317634702.1">
    <property type="nucleotide sequence ID" value="NZ_AP026802.1"/>
</dbReference>
<protein>
    <recommendedName>
        <fullName evidence="1">SGNH hydrolase-type esterase domain-containing protein</fullName>
    </recommendedName>
</protein>
<dbReference type="EMBL" id="AP026802">
    <property type="protein sequence ID" value="BDR58874.1"/>
    <property type="molecule type" value="Genomic_DNA"/>
</dbReference>
<feature type="domain" description="SGNH hydrolase-type esterase" evidence="1">
    <location>
        <begin position="56"/>
        <end position="244"/>
    </location>
</feature>
<dbReference type="SUPFAM" id="SSF52266">
    <property type="entry name" value="SGNH hydrolase"/>
    <property type="match status" value="1"/>
</dbReference>
<dbReference type="AlphaFoldDB" id="A0AAU9CXX6"/>
<dbReference type="CDD" id="cd00229">
    <property type="entry name" value="SGNH_hydrolase"/>
    <property type="match status" value="1"/>
</dbReference>
<dbReference type="Proteomes" id="UP001321861">
    <property type="component" value="Chromosome"/>
</dbReference>
<dbReference type="KEGG" id="xap:XA3_13150"/>
<dbReference type="Gene3D" id="3.40.50.1110">
    <property type="entry name" value="SGNH hydrolase"/>
    <property type="match status" value="1"/>
</dbReference>